<dbReference type="AlphaFoldDB" id="A0A0E9N8S6"/>
<proteinExistence type="predicted"/>
<feature type="region of interest" description="Disordered" evidence="1">
    <location>
        <begin position="1"/>
        <end position="40"/>
    </location>
</feature>
<keyword evidence="3" id="KW-1185">Reference proteome</keyword>
<reference evidence="2 3" key="2">
    <citation type="journal article" date="2014" name="J. Gen. Appl. Microbiol.">
        <title>The early diverging ascomycetous budding yeast Saitoella complicata has three histone deacetylases belonging to the Clr6, Hos2, and Rpd3 lineages.</title>
        <authorList>
            <person name="Nishida H."/>
            <person name="Matsumoto T."/>
            <person name="Kondo S."/>
            <person name="Hamamoto M."/>
            <person name="Yoshikawa H."/>
        </authorList>
    </citation>
    <scope>NUCLEOTIDE SEQUENCE [LARGE SCALE GENOMIC DNA]</scope>
    <source>
        <strain evidence="2 3">NRRL Y-17804</strain>
    </source>
</reference>
<reference evidence="2 3" key="1">
    <citation type="journal article" date="2011" name="J. Gen. Appl. Microbiol.">
        <title>Draft genome sequencing of the enigmatic yeast Saitoella complicata.</title>
        <authorList>
            <person name="Nishida H."/>
            <person name="Hamamoto M."/>
            <person name="Sugiyama J."/>
        </authorList>
    </citation>
    <scope>NUCLEOTIDE SEQUENCE [LARGE SCALE GENOMIC DNA]</scope>
    <source>
        <strain evidence="2 3">NRRL Y-17804</strain>
    </source>
</reference>
<feature type="compositionally biased region" description="Low complexity" evidence="1">
    <location>
        <begin position="20"/>
        <end position="40"/>
    </location>
</feature>
<accession>A0A0E9N8S6</accession>
<sequence length="104" mass="11893">MDIHLPFPDASKEPETTTHRSSISTASTPSTPSSSSSGAPRRIADWDLYLQFVETDDSEDEDYQVLEIIENTRYISARGPLAKSRHFIEEVLNGYDDKRFQTYY</sequence>
<protein>
    <submittedName>
        <fullName evidence="2">Uncharacterized protein</fullName>
    </submittedName>
</protein>
<evidence type="ECO:0000313" key="3">
    <source>
        <dbReference type="Proteomes" id="UP000033140"/>
    </source>
</evidence>
<comment type="caution">
    <text evidence="2">The sequence shown here is derived from an EMBL/GenBank/DDBJ whole genome shotgun (WGS) entry which is preliminary data.</text>
</comment>
<dbReference type="EMBL" id="BACD03000001">
    <property type="protein sequence ID" value="GAO45800.1"/>
    <property type="molecule type" value="Genomic_DNA"/>
</dbReference>
<gene>
    <name evidence="2" type="ORF">G7K_0051-t1</name>
</gene>
<name>A0A0E9N8S6_SAICN</name>
<evidence type="ECO:0000313" key="2">
    <source>
        <dbReference type="EMBL" id="GAO45800.1"/>
    </source>
</evidence>
<dbReference type="Proteomes" id="UP000033140">
    <property type="component" value="Unassembled WGS sequence"/>
</dbReference>
<evidence type="ECO:0000256" key="1">
    <source>
        <dbReference type="SAM" id="MobiDB-lite"/>
    </source>
</evidence>
<reference evidence="2 3" key="3">
    <citation type="journal article" date="2015" name="Genome Announc.">
        <title>Draft Genome Sequence of the Archiascomycetous Yeast Saitoella complicata.</title>
        <authorList>
            <person name="Yamauchi K."/>
            <person name="Kondo S."/>
            <person name="Hamamoto M."/>
            <person name="Takahashi Y."/>
            <person name="Ogura Y."/>
            <person name="Hayashi T."/>
            <person name="Nishida H."/>
        </authorList>
    </citation>
    <scope>NUCLEOTIDE SEQUENCE [LARGE SCALE GENOMIC DNA]</scope>
    <source>
        <strain evidence="2 3">NRRL Y-17804</strain>
    </source>
</reference>
<organism evidence="2 3">
    <name type="scientific">Saitoella complicata (strain BCRC 22490 / CBS 7301 / JCM 7358 / NBRC 10748 / NRRL Y-17804)</name>
    <dbReference type="NCBI Taxonomy" id="698492"/>
    <lineage>
        <taxon>Eukaryota</taxon>
        <taxon>Fungi</taxon>
        <taxon>Dikarya</taxon>
        <taxon>Ascomycota</taxon>
        <taxon>Taphrinomycotina</taxon>
        <taxon>Taphrinomycotina incertae sedis</taxon>
        <taxon>Saitoella</taxon>
    </lineage>
</organism>